<name>A0A848DPH0_9PSEU</name>
<keyword evidence="4" id="KW-1185">Reference proteome</keyword>
<feature type="transmembrane region" description="Helical" evidence="2">
    <location>
        <begin position="282"/>
        <end position="314"/>
    </location>
</feature>
<reference evidence="3 4" key="1">
    <citation type="submission" date="2020-04" db="EMBL/GenBank/DDBJ databases">
        <authorList>
            <person name="Klaysubun C."/>
            <person name="Duangmal K."/>
            <person name="Lipun K."/>
        </authorList>
    </citation>
    <scope>NUCLEOTIDE SEQUENCE [LARGE SCALE GENOMIC DNA]</scope>
    <source>
        <strain evidence="3 4">DSM 45300</strain>
    </source>
</reference>
<protein>
    <recommendedName>
        <fullName evidence="5">5,10-methylene-tetrahydrofolate dehydrogenase</fullName>
    </recommendedName>
</protein>
<feature type="region of interest" description="Disordered" evidence="1">
    <location>
        <begin position="1"/>
        <end position="23"/>
    </location>
</feature>
<gene>
    <name evidence="3" type="ORF">HF519_22700</name>
</gene>
<evidence type="ECO:0000313" key="3">
    <source>
        <dbReference type="EMBL" id="NMH94336.1"/>
    </source>
</evidence>
<comment type="caution">
    <text evidence="3">The sequence shown here is derived from an EMBL/GenBank/DDBJ whole genome shotgun (WGS) entry which is preliminary data.</text>
</comment>
<accession>A0A848DPH0</accession>
<keyword evidence="2" id="KW-0812">Transmembrane</keyword>
<organism evidence="3 4">
    <name type="scientific">Pseudonocardia bannensis</name>
    <dbReference type="NCBI Taxonomy" id="630973"/>
    <lineage>
        <taxon>Bacteria</taxon>
        <taxon>Bacillati</taxon>
        <taxon>Actinomycetota</taxon>
        <taxon>Actinomycetes</taxon>
        <taxon>Pseudonocardiales</taxon>
        <taxon>Pseudonocardiaceae</taxon>
        <taxon>Pseudonocardia</taxon>
    </lineage>
</organism>
<feature type="transmembrane region" description="Helical" evidence="2">
    <location>
        <begin position="240"/>
        <end position="261"/>
    </location>
</feature>
<dbReference type="EMBL" id="JAAXKZ010000105">
    <property type="protein sequence ID" value="NMH94336.1"/>
    <property type="molecule type" value="Genomic_DNA"/>
</dbReference>
<dbReference type="Proteomes" id="UP000586918">
    <property type="component" value="Unassembled WGS sequence"/>
</dbReference>
<dbReference type="AlphaFoldDB" id="A0A848DPH0"/>
<feature type="transmembrane region" description="Helical" evidence="2">
    <location>
        <begin position="208"/>
        <end position="228"/>
    </location>
</feature>
<feature type="transmembrane region" description="Helical" evidence="2">
    <location>
        <begin position="334"/>
        <end position="353"/>
    </location>
</feature>
<keyword evidence="2" id="KW-0472">Membrane</keyword>
<evidence type="ECO:0000256" key="2">
    <source>
        <dbReference type="SAM" id="Phobius"/>
    </source>
</evidence>
<evidence type="ECO:0008006" key="5">
    <source>
        <dbReference type="Google" id="ProtNLM"/>
    </source>
</evidence>
<dbReference type="RefSeq" id="WP_169415022.1">
    <property type="nucleotide sequence ID" value="NZ_JAAXKZ010000105.1"/>
</dbReference>
<evidence type="ECO:0000313" key="4">
    <source>
        <dbReference type="Proteomes" id="UP000586918"/>
    </source>
</evidence>
<keyword evidence="2" id="KW-1133">Transmembrane helix</keyword>
<proteinExistence type="predicted"/>
<sequence>MVTTSTPARDRTGGTSDGPPPRTRTLLVGIVADPGLPTEIAHRLAEELPGALAERSGHRLHCRVVVVSEELSRDESTRLIDLITERRVREGWDFAVCLTDLPLETPEGQLVADLSTQGGAAVIATPALSMIRPAEHARDIVVRLLLEWAGELPGARAQREIEEDSFPGAPSVRGAPPDHDDIDLRVAARASRLRQLAGMVWINRPWRLVLGLRSAMAAALATAAFGLVNNAVWQLSGALSTTRLVIAMVASLVSIVAWLIVNHNLWQHPEDPDPEDRRRVRLFNAATVLTLAIGVTVSYIVLLVGTTATGWFVVVPEVLSSSIGRPAAFGDYVGLGWLVASLATVGGALGSGLESSDAVRSATYGARDRYRRAQRAREA</sequence>
<evidence type="ECO:0000256" key="1">
    <source>
        <dbReference type="SAM" id="MobiDB-lite"/>
    </source>
</evidence>